<evidence type="ECO:0000259" key="2">
    <source>
        <dbReference type="Pfam" id="PF05685"/>
    </source>
</evidence>
<dbReference type="Pfam" id="PF05685">
    <property type="entry name" value="Uma2"/>
    <property type="match status" value="1"/>
</dbReference>
<evidence type="ECO:0000313" key="3">
    <source>
        <dbReference type="EMBL" id="MEE3718131.1"/>
    </source>
</evidence>
<proteinExistence type="predicted"/>
<dbReference type="InterPro" id="IPR008538">
    <property type="entry name" value="Uma2"/>
</dbReference>
<keyword evidence="3" id="KW-0540">Nuclease</keyword>
<keyword evidence="1" id="KW-0175">Coiled coil</keyword>
<comment type="caution">
    <text evidence="3">The sequence shown here is derived from an EMBL/GenBank/DDBJ whole genome shotgun (WGS) entry which is preliminary data.</text>
</comment>
<dbReference type="AlphaFoldDB" id="A0AAW9Q674"/>
<keyword evidence="3" id="KW-0255">Endonuclease</keyword>
<dbReference type="EMBL" id="JAZBJZ010000065">
    <property type="protein sequence ID" value="MEE3718131.1"/>
    <property type="molecule type" value="Genomic_DNA"/>
</dbReference>
<feature type="domain" description="Putative restriction endonuclease" evidence="2">
    <location>
        <begin position="42"/>
        <end position="210"/>
    </location>
</feature>
<accession>A0AAW9Q674</accession>
<reference evidence="3" key="1">
    <citation type="submission" date="2024-01" db="EMBL/GenBank/DDBJ databases">
        <title>Bank of Algae and Cyanobacteria of the Azores (BACA) strain genomes.</title>
        <authorList>
            <person name="Luz R."/>
            <person name="Cordeiro R."/>
            <person name="Fonseca A."/>
            <person name="Goncalves V."/>
        </authorList>
    </citation>
    <scope>NUCLEOTIDE SEQUENCE</scope>
    <source>
        <strain evidence="3">BACA0141</strain>
    </source>
</reference>
<keyword evidence="4" id="KW-1185">Reference proteome</keyword>
<dbReference type="Proteomes" id="UP001333818">
    <property type="component" value="Unassembled WGS sequence"/>
</dbReference>
<gene>
    <name evidence="3" type="ORF">V2H45_15430</name>
</gene>
<organism evidence="3 4">
    <name type="scientific">Tumidithrix elongata BACA0141</name>
    <dbReference type="NCBI Taxonomy" id="2716417"/>
    <lineage>
        <taxon>Bacteria</taxon>
        <taxon>Bacillati</taxon>
        <taxon>Cyanobacteriota</taxon>
        <taxon>Cyanophyceae</taxon>
        <taxon>Pseudanabaenales</taxon>
        <taxon>Pseudanabaenaceae</taxon>
        <taxon>Tumidithrix</taxon>
        <taxon>Tumidithrix elongata</taxon>
    </lineage>
</organism>
<evidence type="ECO:0000313" key="4">
    <source>
        <dbReference type="Proteomes" id="UP001333818"/>
    </source>
</evidence>
<dbReference type="RefSeq" id="WP_330484563.1">
    <property type="nucleotide sequence ID" value="NZ_JAZBJZ010000065.1"/>
</dbReference>
<protein>
    <submittedName>
        <fullName evidence="3">Uma2 family endonuclease</fullName>
    </submittedName>
</protein>
<dbReference type="GO" id="GO:0004519">
    <property type="term" value="F:endonuclease activity"/>
    <property type="evidence" value="ECO:0007669"/>
    <property type="project" value="UniProtKB-KW"/>
</dbReference>
<sequence>METIQTLVLPTTPASSLVDTSKTNLPDHTQLPESDGTFVKNFQEHPQSLVLTSSIEPILQKLHPDGRYCIGQDSGIYWTLTEPPEKGAEAPDWFYVPNVPPLLNGEYRRSYVMWKEAVIPLIAIEFVSGNGAEERDASPPPDNDEIDVNTGKKKKAGKFWVYEQAICIPFYAIYEVRKASVEVYHLVDGRYEKLQPNERGHYPIAPMGVELGILPGKEQPPVPWLRFWDVDGNLLLTGDERAVFEMKARLQAELAQQQAEAIAIQAELAQKQAEQAQQQAEAIAAQERLAKQQAEAAGRVLQGIADRANLEKQQAEQKAQRLAEMLKAMGIDTDRI</sequence>
<feature type="coiled-coil region" evidence="1">
    <location>
        <begin position="247"/>
        <end position="332"/>
    </location>
</feature>
<dbReference type="PANTHER" id="PTHR33352">
    <property type="entry name" value="SLR1095 PROTEIN"/>
    <property type="match status" value="1"/>
</dbReference>
<name>A0AAW9Q674_9CYAN</name>
<dbReference type="PANTHER" id="PTHR33352:SF3">
    <property type="entry name" value="SLR1612 PROTEIN"/>
    <property type="match status" value="1"/>
</dbReference>
<keyword evidence="3" id="KW-0378">Hydrolase</keyword>
<evidence type="ECO:0000256" key="1">
    <source>
        <dbReference type="SAM" id="Coils"/>
    </source>
</evidence>